<dbReference type="SUPFAM" id="SSF54695">
    <property type="entry name" value="POZ domain"/>
    <property type="match status" value="1"/>
</dbReference>
<feature type="domain" description="BTB" evidence="1">
    <location>
        <begin position="380"/>
        <end position="447"/>
    </location>
</feature>
<dbReference type="InterPro" id="IPR000210">
    <property type="entry name" value="BTB/POZ_dom"/>
</dbReference>
<dbReference type="AlphaFoldDB" id="A0AAV4RCB2"/>
<dbReference type="CDD" id="cd18186">
    <property type="entry name" value="BTB_POZ_ZBTB_KLHL-like"/>
    <property type="match status" value="1"/>
</dbReference>
<dbReference type="InterPro" id="IPR011333">
    <property type="entry name" value="SKP1/BTB/POZ_sf"/>
</dbReference>
<protein>
    <submittedName>
        <fullName evidence="2">Speckle-type POZ protein</fullName>
    </submittedName>
</protein>
<dbReference type="Gene3D" id="2.60.210.10">
    <property type="entry name" value="Apoptosis, Tumor Necrosis Factor Receptor Associated Protein 2, Chain A"/>
    <property type="match status" value="1"/>
</dbReference>
<comment type="caution">
    <text evidence="2">The sequence shown here is derived from an EMBL/GenBank/DDBJ whole genome shotgun (WGS) entry which is preliminary data.</text>
</comment>
<dbReference type="Proteomes" id="UP001054945">
    <property type="component" value="Unassembled WGS sequence"/>
</dbReference>
<keyword evidence="3" id="KW-1185">Reference proteome</keyword>
<accession>A0AAV4RCB2</accession>
<dbReference type="PROSITE" id="PS50097">
    <property type="entry name" value="BTB"/>
    <property type="match status" value="1"/>
</dbReference>
<dbReference type="Gene3D" id="1.25.40.420">
    <property type="match status" value="1"/>
</dbReference>
<dbReference type="PANTHER" id="PTHR24413">
    <property type="entry name" value="SPECKLE-TYPE POZ PROTEIN"/>
    <property type="match status" value="1"/>
</dbReference>
<dbReference type="Gene3D" id="3.30.710.10">
    <property type="entry name" value="Potassium Channel Kv1.1, Chain A"/>
    <property type="match status" value="1"/>
</dbReference>
<organism evidence="2 3">
    <name type="scientific">Caerostris extrusa</name>
    <name type="common">Bark spider</name>
    <name type="synonym">Caerostris bankana</name>
    <dbReference type="NCBI Taxonomy" id="172846"/>
    <lineage>
        <taxon>Eukaryota</taxon>
        <taxon>Metazoa</taxon>
        <taxon>Ecdysozoa</taxon>
        <taxon>Arthropoda</taxon>
        <taxon>Chelicerata</taxon>
        <taxon>Arachnida</taxon>
        <taxon>Araneae</taxon>
        <taxon>Araneomorphae</taxon>
        <taxon>Entelegynae</taxon>
        <taxon>Araneoidea</taxon>
        <taxon>Araneidae</taxon>
        <taxon>Caerostris</taxon>
    </lineage>
</organism>
<evidence type="ECO:0000313" key="3">
    <source>
        <dbReference type="Proteomes" id="UP001054945"/>
    </source>
</evidence>
<dbReference type="Pfam" id="PF00651">
    <property type="entry name" value="BTB"/>
    <property type="match status" value="1"/>
</dbReference>
<gene>
    <name evidence="2" type="primary">spop_119</name>
    <name evidence="2" type="ORF">CEXT_798171</name>
</gene>
<evidence type="ECO:0000313" key="2">
    <source>
        <dbReference type="EMBL" id="GIY18644.1"/>
    </source>
</evidence>
<dbReference type="SUPFAM" id="SSF49599">
    <property type="entry name" value="TRAF domain-like"/>
    <property type="match status" value="1"/>
</dbReference>
<dbReference type="EMBL" id="BPLR01007656">
    <property type="protein sequence ID" value="GIY18644.1"/>
    <property type="molecule type" value="Genomic_DNA"/>
</dbReference>
<sequence length="551" mass="63404">MRFTVESLINVLRLGSIMSSTEEKFTLIWKIENVSFTTTTFTQPILSPCFSLNSMDKTSWFLKFSAKSLKSKGFVSVRLSRDDKDSGPEKISIGFKGYIVAIDGSSRFTKEVDSIIIEKDHEIRLIREIRDEFFKSRILSSKDSLSICCELWKNCSNNDTTKPSTVIAAKSLDVSCGEVPRNIYEEVSKDLKGISKLQDLNPIKFHAKTQIQLEKKTFIHHINDFSSLQSPFNFSFVMHSTSNGIPPLLLTMSFIDDLSTVKIYISPLSEKVDRSFVLKCKAFILANKGSPLSVMNETHFFESAEEPFWKTTFNNYEFLAERVLYFPDDVLSVRFELDISVGTEISSIEKIIYANPKKIIKKERTLMEDLLNYYKEQKFCDVKLCANNEQVLAHKAVLCSRSTFFRKLFKTEMTSKPPEVIEINNIDIYTLKLMLEFMYIEKIDDFQFEDVLKLYSAGVFYEYEKLKRLCCSFLSSNIQTDNVCEILKLSHFHDDEELKASAINHIRLHAKEVFLMDEWKQLILDNVMLASEIVGYLSSVIQGSGNDSFKD</sequence>
<proteinExistence type="predicted"/>
<dbReference type="InterPro" id="IPR008974">
    <property type="entry name" value="TRAF-like"/>
</dbReference>
<evidence type="ECO:0000259" key="1">
    <source>
        <dbReference type="PROSITE" id="PS50097"/>
    </source>
</evidence>
<reference evidence="2 3" key="1">
    <citation type="submission" date="2021-06" db="EMBL/GenBank/DDBJ databases">
        <title>Caerostris extrusa draft genome.</title>
        <authorList>
            <person name="Kono N."/>
            <person name="Arakawa K."/>
        </authorList>
    </citation>
    <scope>NUCLEOTIDE SEQUENCE [LARGE SCALE GENOMIC DNA]</scope>
</reference>
<dbReference type="SMART" id="SM00225">
    <property type="entry name" value="BTB"/>
    <property type="match status" value="1"/>
</dbReference>
<name>A0AAV4RCB2_CAEEX</name>